<evidence type="ECO:0000256" key="3">
    <source>
        <dbReference type="SAM" id="MobiDB-lite"/>
    </source>
</evidence>
<gene>
    <name evidence="5" type="ORF">SAMN05216199_1347</name>
</gene>
<evidence type="ECO:0000256" key="2">
    <source>
        <dbReference type="ARBA" id="ARBA00023136"/>
    </source>
</evidence>
<dbReference type="PANTHER" id="PTHR37042">
    <property type="entry name" value="OUTER MEMBRANE PROTEIN RV1973"/>
    <property type="match status" value="1"/>
</dbReference>
<keyword evidence="4" id="KW-1133">Transmembrane helix</keyword>
<keyword evidence="6" id="KW-1185">Reference proteome</keyword>
<feature type="compositionally biased region" description="Low complexity" evidence="3">
    <location>
        <begin position="40"/>
        <end position="55"/>
    </location>
</feature>
<name>A0A1H9SCX6_9MICO</name>
<dbReference type="RefSeq" id="WP_245735630.1">
    <property type="nucleotide sequence ID" value="NZ_FOHB01000001.1"/>
</dbReference>
<reference evidence="6" key="1">
    <citation type="submission" date="2016-10" db="EMBL/GenBank/DDBJ databases">
        <authorList>
            <person name="Varghese N."/>
            <person name="Submissions S."/>
        </authorList>
    </citation>
    <scope>NUCLEOTIDE SEQUENCE [LARGE SCALE GENOMIC DNA]</scope>
    <source>
        <strain evidence="6">CGMCC 1.6963</strain>
    </source>
</reference>
<evidence type="ECO:0000313" key="6">
    <source>
        <dbReference type="Proteomes" id="UP000199019"/>
    </source>
</evidence>
<evidence type="ECO:0000313" key="5">
    <source>
        <dbReference type="EMBL" id="SER82435.1"/>
    </source>
</evidence>
<accession>A0A1H9SCX6</accession>
<dbReference type="AlphaFoldDB" id="A0A1H9SCX6"/>
<dbReference type="Proteomes" id="UP000199019">
    <property type="component" value="Unassembled WGS sequence"/>
</dbReference>
<evidence type="ECO:0000256" key="4">
    <source>
        <dbReference type="SAM" id="Phobius"/>
    </source>
</evidence>
<feature type="transmembrane region" description="Helical" evidence="4">
    <location>
        <begin position="65"/>
        <end position="84"/>
    </location>
</feature>
<dbReference type="GO" id="GO:0016020">
    <property type="term" value="C:membrane"/>
    <property type="evidence" value="ECO:0007669"/>
    <property type="project" value="UniProtKB-SubCell"/>
</dbReference>
<organism evidence="5 6">
    <name type="scientific">Pedococcus cremeus</name>
    <dbReference type="NCBI Taxonomy" id="587636"/>
    <lineage>
        <taxon>Bacteria</taxon>
        <taxon>Bacillati</taxon>
        <taxon>Actinomycetota</taxon>
        <taxon>Actinomycetes</taxon>
        <taxon>Micrococcales</taxon>
        <taxon>Intrasporangiaceae</taxon>
        <taxon>Pedococcus</taxon>
    </lineage>
</organism>
<protein>
    <submittedName>
        <fullName evidence="5">Mce-associated membrane protein</fullName>
    </submittedName>
</protein>
<keyword evidence="4" id="KW-0812">Transmembrane</keyword>
<evidence type="ECO:0000256" key="1">
    <source>
        <dbReference type="ARBA" id="ARBA00004370"/>
    </source>
</evidence>
<dbReference type="PANTHER" id="PTHR37042:SF4">
    <property type="entry name" value="OUTER MEMBRANE PROTEIN RV1973"/>
    <property type="match status" value="1"/>
</dbReference>
<sequence>MSTITTQAGRAVRATVPGRFRRSGARPQATGPDTTDTRSTDTTSTDPNSADTSSTRTARITPRGLWALAALVLVAAVAVGATLGRQAWAAHQDQQARAEAVAAAKQLAVNFVTVDYQHVDDDIARVRGGATGTFLQSYSSSVAELKKVLVQNKTVSRAERTEAALVSGDRDSAVVLVGVVAPTQNTSVPDGEKKTYRMRLELRKASDAWKVENLEFVG</sequence>
<feature type="region of interest" description="Disordered" evidence="3">
    <location>
        <begin position="1"/>
        <end position="57"/>
    </location>
</feature>
<dbReference type="STRING" id="587636.SAMN05216199_1347"/>
<comment type="subcellular location">
    <subcellularLocation>
        <location evidence="1">Membrane</location>
    </subcellularLocation>
</comment>
<dbReference type="EMBL" id="FOHB01000001">
    <property type="protein sequence ID" value="SER82435.1"/>
    <property type="molecule type" value="Genomic_DNA"/>
</dbReference>
<proteinExistence type="predicted"/>
<keyword evidence="2 4" id="KW-0472">Membrane</keyword>